<reference evidence="2" key="1">
    <citation type="submission" date="2018-11" db="EMBL/GenBank/DDBJ databases">
        <authorList>
            <person name="Grassa J C."/>
        </authorList>
    </citation>
    <scope>NUCLEOTIDE SEQUENCE [LARGE SCALE GENOMIC DNA]</scope>
</reference>
<evidence type="ECO:0000313" key="2">
    <source>
        <dbReference type="EnsemblPlants" id="cds.evm.model.03.1108"/>
    </source>
</evidence>
<dbReference type="Proteomes" id="UP000596661">
    <property type="component" value="Chromosome 3"/>
</dbReference>
<protein>
    <submittedName>
        <fullName evidence="2">Uncharacterized protein</fullName>
    </submittedName>
</protein>
<organism evidence="2 3">
    <name type="scientific">Cannabis sativa</name>
    <name type="common">Hemp</name>
    <name type="synonym">Marijuana</name>
    <dbReference type="NCBI Taxonomy" id="3483"/>
    <lineage>
        <taxon>Eukaryota</taxon>
        <taxon>Viridiplantae</taxon>
        <taxon>Streptophyta</taxon>
        <taxon>Embryophyta</taxon>
        <taxon>Tracheophyta</taxon>
        <taxon>Spermatophyta</taxon>
        <taxon>Magnoliopsida</taxon>
        <taxon>eudicotyledons</taxon>
        <taxon>Gunneridae</taxon>
        <taxon>Pentapetalae</taxon>
        <taxon>rosids</taxon>
        <taxon>fabids</taxon>
        <taxon>Rosales</taxon>
        <taxon>Cannabaceae</taxon>
        <taxon>Cannabis</taxon>
    </lineage>
</organism>
<sequence length="80" mass="8729">MRGFVEPGICEIPGHLASMANNGNQDPFQPQAPAANLGHEATLPNNNLRLDRTNYTLWHSLVLAAAQAYDLDNYILGNNP</sequence>
<dbReference type="EnsemblPlants" id="evm.model.03.1108">
    <property type="protein sequence ID" value="cds.evm.model.03.1108"/>
    <property type="gene ID" value="evm.TU.03.1108"/>
</dbReference>
<reference evidence="2" key="2">
    <citation type="submission" date="2021-03" db="UniProtKB">
        <authorList>
            <consortium name="EnsemblPlants"/>
        </authorList>
    </citation>
    <scope>IDENTIFICATION</scope>
</reference>
<evidence type="ECO:0000313" key="3">
    <source>
        <dbReference type="Proteomes" id="UP000596661"/>
    </source>
</evidence>
<name>A0A803P404_CANSA</name>
<evidence type="ECO:0000256" key="1">
    <source>
        <dbReference type="SAM" id="MobiDB-lite"/>
    </source>
</evidence>
<proteinExistence type="predicted"/>
<dbReference type="Gramene" id="evm.model.03.1108">
    <property type="protein sequence ID" value="cds.evm.model.03.1108"/>
    <property type="gene ID" value="evm.TU.03.1108"/>
</dbReference>
<feature type="region of interest" description="Disordered" evidence="1">
    <location>
        <begin position="20"/>
        <end position="40"/>
    </location>
</feature>
<keyword evidence="3" id="KW-1185">Reference proteome</keyword>
<accession>A0A803P404</accession>
<dbReference type="AlphaFoldDB" id="A0A803P404"/>
<dbReference type="EMBL" id="UZAU01000282">
    <property type="status" value="NOT_ANNOTATED_CDS"/>
    <property type="molecule type" value="Genomic_DNA"/>
</dbReference>